<dbReference type="AlphaFoldDB" id="A0A9J6RDQ0"/>
<dbReference type="PROSITE" id="PS51257">
    <property type="entry name" value="PROKAR_LIPOPROTEIN"/>
    <property type="match status" value="1"/>
</dbReference>
<feature type="domain" description="YknX-like C-terminal permuted SH3-like" evidence="4">
    <location>
        <begin position="217"/>
        <end position="282"/>
    </location>
</feature>
<evidence type="ECO:0000256" key="1">
    <source>
        <dbReference type="ARBA" id="ARBA00009477"/>
    </source>
</evidence>
<dbReference type="InterPro" id="IPR011053">
    <property type="entry name" value="Single_hybrid_motif"/>
</dbReference>
<dbReference type="InterPro" id="IPR000089">
    <property type="entry name" value="Biotin_lipoyl"/>
</dbReference>
<dbReference type="GO" id="GO:0015562">
    <property type="term" value="F:efflux transmembrane transporter activity"/>
    <property type="evidence" value="ECO:0007669"/>
    <property type="project" value="TreeGrafter"/>
</dbReference>
<dbReference type="InterPro" id="IPR006143">
    <property type="entry name" value="RND_pump_MFP"/>
</dbReference>
<dbReference type="NCBIfam" id="TIGR01730">
    <property type="entry name" value="RND_mfp"/>
    <property type="match status" value="1"/>
</dbReference>
<dbReference type="EMBL" id="JAPRAT010000020">
    <property type="protein sequence ID" value="MCZ0703679.1"/>
    <property type="molecule type" value="Genomic_DNA"/>
</dbReference>
<dbReference type="InterPro" id="IPR058637">
    <property type="entry name" value="YknX-like_C"/>
</dbReference>
<evidence type="ECO:0000313" key="5">
    <source>
        <dbReference type="EMBL" id="MCZ0703679.1"/>
    </source>
</evidence>
<dbReference type="SUPFAM" id="SSF51230">
    <property type="entry name" value="Single hybrid motif"/>
    <property type="match status" value="1"/>
</dbReference>
<sequence>MKKLGWILIAALFFIAACTEDTEETNETQEEHVVSVEIEEVTEGNVTIEKTFYGRAMPEEITPVMVQTMGEVEEVHVANGDRVEEDDILITIISFETGMEVEITAPADGQVSDLSASEGSILSTEEPVSMIVNLDELTITADVTATNVNLFEVDQEVDIHFSGDEDRSTATVVETSLLPGETGLYEVTLTAENANDWKAGMVATIFLTEETISDTLIIPTAALIEDDGEHYVFVVEDNRVTRTEVTISNLQSDITAVDGEIEQGDLVVTSGQLTLSDGSQVIIVGEDGES</sequence>
<dbReference type="Pfam" id="PF25989">
    <property type="entry name" value="YknX_C"/>
    <property type="match status" value="1"/>
</dbReference>
<organism evidence="5 6">
    <name type="scientific">Natronobacillus azotifigens</name>
    <dbReference type="NCBI Taxonomy" id="472978"/>
    <lineage>
        <taxon>Bacteria</taxon>
        <taxon>Bacillati</taxon>
        <taxon>Bacillota</taxon>
        <taxon>Bacilli</taxon>
        <taxon>Bacillales</taxon>
        <taxon>Bacillaceae</taxon>
        <taxon>Natronobacillus</taxon>
    </lineage>
</organism>
<evidence type="ECO:0000256" key="2">
    <source>
        <dbReference type="SAM" id="SignalP"/>
    </source>
</evidence>
<evidence type="ECO:0000259" key="4">
    <source>
        <dbReference type="Pfam" id="PF25989"/>
    </source>
</evidence>
<evidence type="ECO:0000313" key="6">
    <source>
        <dbReference type="Proteomes" id="UP001084197"/>
    </source>
</evidence>
<dbReference type="RefSeq" id="WP_268780442.1">
    <property type="nucleotide sequence ID" value="NZ_JAPRAT010000020.1"/>
</dbReference>
<feature type="domain" description="Lipoyl-binding" evidence="3">
    <location>
        <begin position="70"/>
        <end position="130"/>
    </location>
</feature>
<evidence type="ECO:0000259" key="3">
    <source>
        <dbReference type="Pfam" id="PF00364"/>
    </source>
</evidence>
<accession>A0A9J6RDQ0</accession>
<dbReference type="Gene3D" id="2.40.420.20">
    <property type="match status" value="1"/>
</dbReference>
<keyword evidence="2" id="KW-0732">Signal</keyword>
<keyword evidence="6" id="KW-1185">Reference proteome</keyword>
<feature type="signal peptide" evidence="2">
    <location>
        <begin position="1"/>
        <end position="19"/>
    </location>
</feature>
<dbReference type="Proteomes" id="UP001084197">
    <property type="component" value="Unassembled WGS sequence"/>
</dbReference>
<proteinExistence type="inferred from homology"/>
<comment type="caution">
    <text evidence="5">The sequence shown here is derived from an EMBL/GenBank/DDBJ whole genome shotgun (WGS) entry which is preliminary data.</text>
</comment>
<protein>
    <submittedName>
        <fullName evidence="5">Efflux RND transporter periplasmic adaptor subunit</fullName>
    </submittedName>
</protein>
<comment type="similarity">
    <text evidence="1">Belongs to the membrane fusion protein (MFP) (TC 8.A.1) family.</text>
</comment>
<reference evidence="5" key="1">
    <citation type="submission" date="2022-11" db="EMBL/GenBank/DDBJ databases">
        <title>WGS of Natronobacillus azotifigens 24KS-1, an anaerobic diazotrophic haloalkaliphile from soda-rich habitats.</title>
        <authorList>
            <person name="Sorokin D.Y."/>
            <person name="Merkel A.Y."/>
        </authorList>
    </citation>
    <scope>NUCLEOTIDE SEQUENCE</scope>
    <source>
        <strain evidence="5">24KS-1</strain>
    </source>
</reference>
<feature type="chain" id="PRO_5039904234" evidence="2">
    <location>
        <begin position="20"/>
        <end position="290"/>
    </location>
</feature>
<gene>
    <name evidence="5" type="ORF">OWO01_10650</name>
</gene>
<dbReference type="PANTHER" id="PTHR30469">
    <property type="entry name" value="MULTIDRUG RESISTANCE PROTEIN MDTA"/>
    <property type="match status" value="1"/>
</dbReference>
<dbReference type="Pfam" id="PF00364">
    <property type="entry name" value="Biotin_lipoyl"/>
    <property type="match status" value="1"/>
</dbReference>
<dbReference type="GO" id="GO:1990281">
    <property type="term" value="C:efflux pump complex"/>
    <property type="evidence" value="ECO:0007669"/>
    <property type="project" value="TreeGrafter"/>
</dbReference>
<name>A0A9J6RDQ0_9BACI</name>
<dbReference type="Gene3D" id="2.40.50.100">
    <property type="match status" value="1"/>
</dbReference>